<evidence type="ECO:0000313" key="1">
    <source>
        <dbReference type="EMBL" id="SVD92335.1"/>
    </source>
</evidence>
<protein>
    <submittedName>
        <fullName evidence="1">Uncharacterized protein</fullName>
    </submittedName>
</protein>
<accession>A0A382ZB82</accession>
<gene>
    <name evidence="1" type="ORF">METZ01_LOCUS445189</name>
</gene>
<reference evidence="1" key="1">
    <citation type="submission" date="2018-05" db="EMBL/GenBank/DDBJ databases">
        <authorList>
            <person name="Lanie J.A."/>
            <person name="Ng W.-L."/>
            <person name="Kazmierczak K.M."/>
            <person name="Andrzejewski T.M."/>
            <person name="Davidsen T.M."/>
            <person name="Wayne K.J."/>
            <person name="Tettelin H."/>
            <person name="Glass J.I."/>
            <person name="Rusch D."/>
            <person name="Podicherti R."/>
            <person name="Tsui H.-C.T."/>
            <person name="Winkler M.E."/>
        </authorList>
    </citation>
    <scope>NUCLEOTIDE SEQUENCE</scope>
</reference>
<organism evidence="1">
    <name type="scientific">marine metagenome</name>
    <dbReference type="NCBI Taxonomy" id="408172"/>
    <lineage>
        <taxon>unclassified sequences</taxon>
        <taxon>metagenomes</taxon>
        <taxon>ecological metagenomes</taxon>
    </lineage>
</organism>
<dbReference type="AlphaFoldDB" id="A0A382ZB82"/>
<proteinExistence type="predicted"/>
<dbReference type="EMBL" id="UINC01182235">
    <property type="protein sequence ID" value="SVD92335.1"/>
    <property type="molecule type" value="Genomic_DNA"/>
</dbReference>
<feature type="non-terminal residue" evidence="1">
    <location>
        <position position="258"/>
    </location>
</feature>
<name>A0A382ZB82_9ZZZZ</name>
<feature type="non-terminal residue" evidence="1">
    <location>
        <position position="1"/>
    </location>
</feature>
<sequence>VWHFCSSTTEQTALANIPVGSTLAKWRAAVNGRKPAAEIEKLAATVQRVFAAKAGGLASADEALRKKYTDPKGPLRWLALVLRDAGFEDIEAKAPAVLEYKLPGELVAGTEVVVNAALHPEKGRAGTAQFLVSLTGPDAKELPGQPIVVGPEAAKKMEKAYDDFRALFPAAMCHAQIVPVDEAATMILYHREDEPLRRLMLSNAEAAKLDRLWRELFYVSQEPLLRVVSHEQLYEFATQDRKDLLPRLEALRIPTRKR</sequence>